<feature type="transmembrane region" description="Helical" evidence="1">
    <location>
        <begin position="85"/>
        <end position="106"/>
    </location>
</feature>
<dbReference type="EMBL" id="NHMP01000003">
    <property type="protein sequence ID" value="OXE49680.1"/>
    <property type="molecule type" value="Genomic_DNA"/>
</dbReference>
<dbReference type="AlphaFoldDB" id="A0A227KQK9"/>
<proteinExistence type="predicted"/>
<feature type="transmembrane region" description="Helical" evidence="1">
    <location>
        <begin position="178"/>
        <end position="196"/>
    </location>
</feature>
<feature type="domain" description="Acyltransferase 3" evidence="2">
    <location>
        <begin position="13"/>
        <end position="333"/>
    </location>
</feature>
<evidence type="ECO:0000313" key="4">
    <source>
        <dbReference type="Proteomes" id="UP000214610"/>
    </source>
</evidence>
<dbReference type="RefSeq" id="WP_066593092.1">
    <property type="nucleotide sequence ID" value="NZ_CAJTBZ010000044.1"/>
</dbReference>
<dbReference type="Pfam" id="PF01757">
    <property type="entry name" value="Acyl_transf_3"/>
    <property type="match status" value="1"/>
</dbReference>
<feature type="transmembrane region" description="Helical" evidence="1">
    <location>
        <begin position="126"/>
        <end position="143"/>
    </location>
</feature>
<evidence type="ECO:0000256" key="1">
    <source>
        <dbReference type="SAM" id="Phobius"/>
    </source>
</evidence>
<feature type="transmembrane region" description="Helical" evidence="1">
    <location>
        <begin position="208"/>
        <end position="228"/>
    </location>
</feature>
<feature type="transmembrane region" description="Helical" evidence="1">
    <location>
        <begin position="314"/>
        <end position="333"/>
    </location>
</feature>
<sequence length="368" mass="42744">MNNAPNQVPRFSNIEASRILAMFLIVAHHFAVHGGVPIWKGDFPMSGNYYFTQLFSTGGKIGVDLFVLITGYFICNKISKLSSLVYLWISTFFYVFLFYLVFTVVGIKEFTWSGLISCFFPIRNDFYWFISAYFVLILASPFLTLTIRSLGGKKLLALILVFGLIWSVIPTITTRTEYYGSSLLWFIYLFFVGAYLRTKLERYRFSTLKAVLLATVPWLCVAGLIWIADMSNRSSWNIGFVDWFTFANMTSIFTLLSSLGLFILFKQWRLGYFPWINKVAAAMLGVYLIHENPTLYPWLWKTVFNINEHLNEPYFIPYALGVTTVVFTICTLIEMGREHYMRKWFKRVLMPKLAPIDSKIQRFFDSPN</sequence>
<keyword evidence="4" id="KW-1185">Reference proteome</keyword>
<feature type="transmembrane region" description="Helical" evidence="1">
    <location>
        <begin position="51"/>
        <end position="73"/>
    </location>
</feature>
<protein>
    <submittedName>
        <fullName evidence="3">Acyltransferase</fullName>
    </submittedName>
</protein>
<evidence type="ECO:0000313" key="3">
    <source>
        <dbReference type="EMBL" id="OXE49680.1"/>
    </source>
</evidence>
<dbReference type="GeneID" id="78361583"/>
<dbReference type="InterPro" id="IPR002656">
    <property type="entry name" value="Acyl_transf_3_dom"/>
</dbReference>
<reference evidence="4" key="1">
    <citation type="submission" date="2017-05" db="EMBL/GenBank/DDBJ databases">
        <title>Improved OligoMM genomes.</title>
        <authorList>
            <person name="Garzetti D."/>
        </authorList>
    </citation>
    <scope>NUCLEOTIDE SEQUENCE [LARGE SCALE GENOMIC DNA]</scope>
    <source>
        <strain evidence="4">YL45</strain>
    </source>
</reference>
<comment type="caution">
    <text evidence="3">The sequence shown here is derived from an EMBL/GenBank/DDBJ whole genome shotgun (WGS) entry which is preliminary data.</text>
</comment>
<accession>A0A227KQK9</accession>
<organism evidence="3 4">
    <name type="scientific">Turicimonas muris</name>
    <dbReference type="NCBI Taxonomy" id="1796652"/>
    <lineage>
        <taxon>Bacteria</taxon>
        <taxon>Pseudomonadati</taxon>
        <taxon>Pseudomonadota</taxon>
        <taxon>Betaproteobacteria</taxon>
        <taxon>Burkholderiales</taxon>
        <taxon>Sutterellaceae</taxon>
        <taxon>Turicimonas</taxon>
    </lineage>
</organism>
<feature type="transmembrane region" description="Helical" evidence="1">
    <location>
        <begin position="272"/>
        <end position="290"/>
    </location>
</feature>
<gene>
    <name evidence="3" type="ORF">ADH67_06015</name>
</gene>
<evidence type="ECO:0000259" key="2">
    <source>
        <dbReference type="Pfam" id="PF01757"/>
    </source>
</evidence>
<keyword evidence="1" id="KW-0472">Membrane</keyword>
<feature type="transmembrane region" description="Helical" evidence="1">
    <location>
        <begin position="155"/>
        <end position="172"/>
    </location>
</feature>
<feature type="transmembrane region" description="Helical" evidence="1">
    <location>
        <begin position="20"/>
        <end position="39"/>
    </location>
</feature>
<keyword evidence="1" id="KW-1133">Transmembrane helix</keyword>
<name>A0A227KQK9_9BURK</name>
<keyword evidence="3" id="KW-0012">Acyltransferase</keyword>
<keyword evidence="1" id="KW-0812">Transmembrane</keyword>
<keyword evidence="3" id="KW-0808">Transferase</keyword>
<feature type="transmembrane region" description="Helical" evidence="1">
    <location>
        <begin position="240"/>
        <end position="265"/>
    </location>
</feature>
<dbReference type="Proteomes" id="UP000214610">
    <property type="component" value="Unassembled WGS sequence"/>
</dbReference>
<dbReference type="GO" id="GO:0016747">
    <property type="term" value="F:acyltransferase activity, transferring groups other than amino-acyl groups"/>
    <property type="evidence" value="ECO:0007669"/>
    <property type="project" value="InterPro"/>
</dbReference>